<keyword evidence="3" id="KW-1185">Reference proteome</keyword>
<evidence type="ECO:0000313" key="3">
    <source>
        <dbReference type="Proteomes" id="UP001175000"/>
    </source>
</evidence>
<reference evidence="2" key="1">
    <citation type="submission" date="2023-06" db="EMBL/GenBank/DDBJ databases">
        <title>Genome-scale phylogeny and comparative genomics of the fungal order Sordariales.</title>
        <authorList>
            <consortium name="Lawrence Berkeley National Laboratory"/>
            <person name="Hensen N."/>
            <person name="Bonometti L."/>
            <person name="Westerberg I."/>
            <person name="Brannstrom I.O."/>
            <person name="Guillou S."/>
            <person name="Cros-Aarteil S."/>
            <person name="Calhoun S."/>
            <person name="Haridas S."/>
            <person name="Kuo A."/>
            <person name="Mondo S."/>
            <person name="Pangilinan J."/>
            <person name="Riley R."/>
            <person name="Labutti K."/>
            <person name="Andreopoulos B."/>
            <person name="Lipzen A."/>
            <person name="Chen C."/>
            <person name="Yanf M."/>
            <person name="Daum C."/>
            <person name="Ng V."/>
            <person name="Clum A."/>
            <person name="Steindorff A."/>
            <person name="Ohm R."/>
            <person name="Martin F."/>
            <person name="Silar P."/>
            <person name="Natvig D."/>
            <person name="Lalanne C."/>
            <person name="Gautier V."/>
            <person name="Ament-Velasquez S.L."/>
            <person name="Kruys A."/>
            <person name="Hutchinson M.I."/>
            <person name="Powell A.J."/>
            <person name="Barry K."/>
            <person name="Miller A.N."/>
            <person name="Grigoriev I.V."/>
            <person name="Debuchy R."/>
            <person name="Gladieux P."/>
            <person name="Thoren M.H."/>
            <person name="Johannesson H."/>
        </authorList>
    </citation>
    <scope>NUCLEOTIDE SEQUENCE</scope>
    <source>
        <strain evidence="2">CBS 606.72</strain>
    </source>
</reference>
<dbReference type="Proteomes" id="UP001175000">
    <property type="component" value="Unassembled WGS sequence"/>
</dbReference>
<evidence type="ECO:0000256" key="1">
    <source>
        <dbReference type="SAM" id="MobiDB-lite"/>
    </source>
</evidence>
<feature type="region of interest" description="Disordered" evidence="1">
    <location>
        <begin position="33"/>
        <end position="106"/>
    </location>
</feature>
<accession>A0AA40CAV7</accession>
<proteinExistence type="predicted"/>
<organism evidence="2 3">
    <name type="scientific">Immersiella caudata</name>
    <dbReference type="NCBI Taxonomy" id="314043"/>
    <lineage>
        <taxon>Eukaryota</taxon>
        <taxon>Fungi</taxon>
        <taxon>Dikarya</taxon>
        <taxon>Ascomycota</taxon>
        <taxon>Pezizomycotina</taxon>
        <taxon>Sordariomycetes</taxon>
        <taxon>Sordariomycetidae</taxon>
        <taxon>Sordariales</taxon>
        <taxon>Lasiosphaeriaceae</taxon>
        <taxon>Immersiella</taxon>
    </lineage>
</organism>
<comment type="caution">
    <text evidence="2">The sequence shown here is derived from an EMBL/GenBank/DDBJ whole genome shotgun (WGS) entry which is preliminary data.</text>
</comment>
<dbReference type="AlphaFoldDB" id="A0AA40CAV7"/>
<protein>
    <submittedName>
        <fullName evidence="2">Uncharacterized protein</fullName>
    </submittedName>
</protein>
<dbReference type="EMBL" id="JAULSU010000001">
    <property type="protein sequence ID" value="KAK0631567.1"/>
    <property type="molecule type" value="Genomic_DNA"/>
</dbReference>
<gene>
    <name evidence="2" type="ORF">B0T14DRAFT_501916</name>
</gene>
<evidence type="ECO:0000313" key="2">
    <source>
        <dbReference type="EMBL" id="KAK0631567.1"/>
    </source>
</evidence>
<sequence length="119" mass="12648">MGARTGTFSLPIYLMSAWNSRAVIAETKSPSDLLKHLNPRTEPPDNTRSVVSDRIGPNNENSRLPAMPPPAHRGPEQMVEGGVEGESRGRVQPGSQPGLGSVHRAAQGQCEGRLVADGV</sequence>
<name>A0AA40CAV7_9PEZI</name>